<dbReference type="EMBL" id="JAVHXJ020000064">
    <property type="protein sequence ID" value="MGI1898640.1"/>
    <property type="molecule type" value="Genomic_DNA"/>
</dbReference>
<sequence>MNLTISGKLQLSFVLLAVLFMASAVFTYRNVTTVEQYASSLLKSDLPTVDTSRGIQQSVQASLSSIRAYMLLGGDEEASARLSEDVRNIMASTDESLPTLQALISEQDFQAIQSQWDAVKVSLNKLIELSHSDENLPAHNLFINEAAPIAEVALDQLQSLINEESGNPFGGDRKRLFKVYADSYTSLANALSALRDFLLYGQQDHLDKYHDLIKYHNQSVAEIDSKLDRLNDNDQSLWSLFKEMQQLYFPLAEQVIALRQSPEWNESNLLMANELLPAADALDQSLETIVLAQQSRADQSGQGINQSIKNVLTTMLIAAALVLFAAIAISKYMGNTIGRRVKNLSERAKTIASGDVSQPPLTVVGKDELADLTDSINRMNQSLASIVAGVSEKAHQVDTSMGALLESAQVTSSNVEQQQTSIVEMGSQLDEIALAARNTLDQANQSVQKLSDSKGEIEQGRDALEQNKVTMESLHGSIETASTQVTQLSKESEAIGRVTEVIEGLAEQTNLLALNAAIEAARAGDQGRGFAVVADEVRMLATRTTQSTTEINGIINAIQRSTNSVVEEIEHSQSLAEQGAEHIEKAVTRLLATTEQIGSLNEQMAELAAAAEQQSHATNSITGLMSDITQSVDEVSNNSQRASETSLQVKEQVTELNQQMATFKTA</sequence>
<comment type="caution">
    <text evidence="1">The sequence shown here is derived from an EMBL/GenBank/DDBJ whole genome shotgun (WGS) entry which is preliminary data.</text>
</comment>
<evidence type="ECO:0000313" key="2">
    <source>
        <dbReference type="Proteomes" id="UP001354073"/>
    </source>
</evidence>
<dbReference type="Proteomes" id="UP001354073">
    <property type="component" value="Unassembled WGS sequence"/>
</dbReference>
<reference evidence="1" key="1">
    <citation type="submission" date="2024-11" db="EMBL/GenBank/DDBJ databases">
        <title>Identification of new Vibrio campbellii strains harboring the pVA1 plasmid isolated from Penaeus vannamei postlarvae affected by outbreaks of acute hepatopancreatic necrosis disease (AHPND) in Mexico.</title>
        <authorList>
            <person name="Gomez-Gil B."/>
            <person name="Enciso-Ibarra J."/>
        </authorList>
    </citation>
    <scope>NUCLEOTIDE SEQUENCE</scope>
    <source>
        <strain evidence="1">M270204</strain>
    </source>
</reference>
<name>A0ACC7RFD6_9VIBR</name>
<proteinExistence type="predicted"/>
<gene>
    <name evidence="1" type="ORF">REH74_014015</name>
</gene>
<protein>
    <submittedName>
        <fullName evidence="1">HAMP domain-containing methyl-accepting chemotaxis protein</fullName>
    </submittedName>
</protein>
<evidence type="ECO:0000313" key="1">
    <source>
        <dbReference type="EMBL" id="MGI1898640.1"/>
    </source>
</evidence>
<organism evidence="1 2">
    <name type="scientific">Vibrio campbellii</name>
    <dbReference type="NCBI Taxonomy" id="680"/>
    <lineage>
        <taxon>Bacteria</taxon>
        <taxon>Pseudomonadati</taxon>
        <taxon>Pseudomonadota</taxon>
        <taxon>Gammaproteobacteria</taxon>
        <taxon>Vibrionales</taxon>
        <taxon>Vibrionaceae</taxon>
        <taxon>Vibrio</taxon>
    </lineage>
</organism>
<accession>A0ACC7RFD6</accession>